<gene>
    <name evidence="2" type="ORF">PCOR1329_LOCUS6306</name>
</gene>
<protein>
    <recommendedName>
        <fullName evidence="4">Phospholipase B-like</fullName>
    </recommendedName>
</protein>
<organism evidence="2 3">
    <name type="scientific">Prorocentrum cordatum</name>
    <dbReference type="NCBI Taxonomy" id="2364126"/>
    <lineage>
        <taxon>Eukaryota</taxon>
        <taxon>Sar</taxon>
        <taxon>Alveolata</taxon>
        <taxon>Dinophyceae</taxon>
        <taxon>Prorocentrales</taxon>
        <taxon>Prorocentraceae</taxon>
        <taxon>Prorocentrum</taxon>
    </lineage>
</organism>
<sequence>RDPTLRKTRDIAKKTRPEPCRSGSTTSRGTICAGPGARSRTRTPGVREVPRPDHGVICPALHRTALSSKGFSSRGPWAGRLALPSEPEAPGVPARAGAAQLPVERAVRDGTGGGRRAPTRGAAGRAAPNRGRSARGLAERRPTGAAGAAASTGRGRRRGRQVGLPPGEEREYERVLGRIRESPVVYEPFPHIEVPELLSDEFYAALMAELPPVSEYKPAAYAGTAPTYDVLDTESFNTSTPVEVPEECRKKDGADKRCFFRTRQLHEDGFTTGLVFKAGKSLERRYPLWTRMYELFYSLNFTRALVEKFTLDDGKGIPAWKRAKWNLTHGSLKNSAALRIEPSHYHLAPHVDIMEKLITWQFFHPEDFSLADRRAGTSFYRPRPGVHMRINDALNPQWMDYDLFEQVSEQRVLPNYFFSFAPGSKTWHGASIDPPQLVGTSEYARRTFLGFITAGDTGFHPFRKPQGDVYLD</sequence>
<name>A0ABN9PVR8_9DINO</name>
<evidence type="ECO:0000256" key="1">
    <source>
        <dbReference type="SAM" id="MobiDB-lite"/>
    </source>
</evidence>
<comment type="caution">
    <text evidence="2">The sequence shown here is derived from an EMBL/GenBank/DDBJ whole genome shotgun (WGS) entry which is preliminary data.</text>
</comment>
<feature type="compositionally biased region" description="Basic and acidic residues" evidence="1">
    <location>
        <begin position="1"/>
        <end position="19"/>
    </location>
</feature>
<accession>A0ABN9PVR8</accession>
<keyword evidence="3" id="KW-1185">Reference proteome</keyword>
<dbReference type="EMBL" id="CAUYUJ010001683">
    <property type="protein sequence ID" value="CAK0797135.1"/>
    <property type="molecule type" value="Genomic_DNA"/>
</dbReference>
<dbReference type="Proteomes" id="UP001189429">
    <property type="component" value="Unassembled WGS sequence"/>
</dbReference>
<feature type="non-terminal residue" evidence="2">
    <location>
        <position position="1"/>
    </location>
</feature>
<feature type="region of interest" description="Disordered" evidence="1">
    <location>
        <begin position="1"/>
        <end position="55"/>
    </location>
</feature>
<reference evidence="2" key="1">
    <citation type="submission" date="2023-10" db="EMBL/GenBank/DDBJ databases">
        <authorList>
            <person name="Chen Y."/>
            <person name="Shah S."/>
            <person name="Dougan E. K."/>
            <person name="Thang M."/>
            <person name="Chan C."/>
        </authorList>
    </citation>
    <scope>NUCLEOTIDE SEQUENCE [LARGE SCALE GENOMIC DNA]</scope>
</reference>
<evidence type="ECO:0008006" key="4">
    <source>
        <dbReference type="Google" id="ProtNLM"/>
    </source>
</evidence>
<evidence type="ECO:0000313" key="3">
    <source>
        <dbReference type="Proteomes" id="UP001189429"/>
    </source>
</evidence>
<evidence type="ECO:0000313" key="2">
    <source>
        <dbReference type="EMBL" id="CAK0797135.1"/>
    </source>
</evidence>
<feature type="compositionally biased region" description="Low complexity" evidence="1">
    <location>
        <begin position="119"/>
        <end position="136"/>
    </location>
</feature>
<feature type="compositionally biased region" description="Low complexity" evidence="1">
    <location>
        <begin position="143"/>
        <end position="153"/>
    </location>
</feature>
<feature type="region of interest" description="Disordered" evidence="1">
    <location>
        <begin position="78"/>
        <end position="170"/>
    </location>
</feature>
<proteinExistence type="predicted"/>